<feature type="domain" description="Laminin EGF-like" evidence="11">
    <location>
        <begin position="451"/>
        <end position="497"/>
    </location>
</feature>
<evidence type="ECO:0000256" key="4">
    <source>
        <dbReference type="ARBA" id="ARBA00022737"/>
    </source>
</evidence>
<evidence type="ECO:0000259" key="12">
    <source>
        <dbReference type="PROSITE" id="PS51115"/>
    </source>
</evidence>
<feature type="domain" description="Laminin IV type A" evidence="12">
    <location>
        <begin position="584"/>
        <end position="755"/>
    </location>
</feature>
<dbReference type="PROSITE" id="PS51117">
    <property type="entry name" value="LAMININ_NTER"/>
    <property type="match status" value="1"/>
</dbReference>
<dbReference type="PRINTS" id="PR00011">
    <property type="entry name" value="EGFLAMININ"/>
</dbReference>
<dbReference type="InterPro" id="IPR002049">
    <property type="entry name" value="LE_dom"/>
</dbReference>
<dbReference type="Gene3D" id="2.10.25.10">
    <property type="entry name" value="Laminin"/>
    <property type="match status" value="9"/>
</dbReference>
<keyword evidence="7 8" id="KW-0424">Laminin EGF-like domain</keyword>
<feature type="coiled-coil region" evidence="9">
    <location>
        <begin position="1104"/>
        <end position="1205"/>
    </location>
</feature>
<proteinExistence type="predicted"/>
<accession>A0A818IW96</accession>
<dbReference type="FunFam" id="2.10.25.10:FF:000067">
    <property type="entry name" value="Laminin subunit gamma 1"/>
    <property type="match status" value="2"/>
</dbReference>
<evidence type="ECO:0000256" key="5">
    <source>
        <dbReference type="ARBA" id="ARBA00023157"/>
    </source>
</evidence>
<dbReference type="PROSITE" id="PS50027">
    <property type="entry name" value="EGF_LAM_2"/>
    <property type="match status" value="7"/>
</dbReference>
<feature type="coiled-coil region" evidence="9">
    <location>
        <begin position="1420"/>
        <end position="1447"/>
    </location>
</feature>
<comment type="caution">
    <text evidence="14">The sequence shown here is derived from an EMBL/GenBank/DDBJ whole genome shotgun (WGS) entry which is preliminary data.</text>
</comment>
<evidence type="ECO:0000313" key="14">
    <source>
        <dbReference type="EMBL" id="CAF3528338.1"/>
    </source>
</evidence>
<dbReference type="InterPro" id="IPR000034">
    <property type="entry name" value="Laminin_IV"/>
</dbReference>
<feature type="disulfide bond" evidence="8">
    <location>
        <begin position="1007"/>
        <end position="1024"/>
    </location>
</feature>
<evidence type="ECO:0000256" key="9">
    <source>
        <dbReference type="SAM" id="Coils"/>
    </source>
</evidence>
<dbReference type="InterPro" id="IPR050440">
    <property type="entry name" value="Laminin/Netrin_ECM"/>
</dbReference>
<evidence type="ECO:0000256" key="2">
    <source>
        <dbReference type="ARBA" id="ARBA00022525"/>
    </source>
</evidence>
<dbReference type="SMART" id="SM00281">
    <property type="entry name" value="LamB"/>
    <property type="match status" value="1"/>
</dbReference>
<feature type="domain" description="Laminin EGF-like" evidence="11">
    <location>
        <begin position="897"/>
        <end position="949"/>
    </location>
</feature>
<organism evidence="14 15">
    <name type="scientific">Rotaria sordida</name>
    <dbReference type="NCBI Taxonomy" id="392033"/>
    <lineage>
        <taxon>Eukaryota</taxon>
        <taxon>Metazoa</taxon>
        <taxon>Spiralia</taxon>
        <taxon>Gnathifera</taxon>
        <taxon>Rotifera</taxon>
        <taxon>Eurotatoria</taxon>
        <taxon>Bdelloidea</taxon>
        <taxon>Philodinida</taxon>
        <taxon>Philodinidae</taxon>
        <taxon>Rotaria</taxon>
    </lineage>
</organism>
<feature type="disulfide bond" evidence="8">
    <location>
        <begin position="921"/>
        <end position="930"/>
    </location>
</feature>
<evidence type="ECO:0000256" key="10">
    <source>
        <dbReference type="SAM" id="MobiDB-lite"/>
    </source>
</evidence>
<keyword evidence="5 8" id="KW-1015">Disulfide bond</keyword>
<feature type="domain" description="Laminin EGF-like" evidence="11">
    <location>
        <begin position="1005"/>
        <end position="1052"/>
    </location>
</feature>
<evidence type="ECO:0000256" key="1">
    <source>
        <dbReference type="ARBA" id="ARBA00004613"/>
    </source>
</evidence>
<dbReference type="GO" id="GO:0005604">
    <property type="term" value="C:basement membrane"/>
    <property type="evidence" value="ECO:0007669"/>
    <property type="project" value="TreeGrafter"/>
</dbReference>
<dbReference type="FunFam" id="2.10.25.10:FF:000580">
    <property type="entry name" value="Wing blister, isoform B"/>
    <property type="match status" value="1"/>
</dbReference>
<protein>
    <submittedName>
        <fullName evidence="14">Uncharacterized protein</fullName>
    </submittedName>
</protein>
<dbReference type="PROSITE" id="PS01248">
    <property type="entry name" value="EGF_LAM_1"/>
    <property type="match status" value="5"/>
</dbReference>
<feature type="disulfide bond" evidence="8">
    <location>
        <begin position="809"/>
        <end position="818"/>
    </location>
</feature>
<feature type="disulfide bond" evidence="8">
    <location>
        <begin position="977"/>
        <end position="986"/>
    </location>
</feature>
<dbReference type="GO" id="GO:0009888">
    <property type="term" value="P:tissue development"/>
    <property type="evidence" value="ECO:0007669"/>
    <property type="project" value="TreeGrafter"/>
</dbReference>
<feature type="domain" description="Laminin EGF-like" evidence="11">
    <location>
        <begin position="1053"/>
        <end position="1105"/>
    </location>
</feature>
<gene>
    <name evidence="14" type="ORF">JBS370_LOCUS237</name>
</gene>
<dbReference type="PROSITE" id="PS51115">
    <property type="entry name" value="LAMININ_IVA"/>
    <property type="match status" value="1"/>
</dbReference>
<evidence type="ECO:0000256" key="8">
    <source>
        <dbReference type="PROSITE-ProRule" id="PRU00460"/>
    </source>
</evidence>
<dbReference type="GO" id="GO:0005576">
    <property type="term" value="C:extracellular region"/>
    <property type="evidence" value="ECO:0007669"/>
    <property type="project" value="UniProtKB-SubCell"/>
</dbReference>
<dbReference type="FunFam" id="2.10.25.10:FF:000051">
    <property type="entry name" value="Laminin subunit alpha 4"/>
    <property type="match status" value="1"/>
</dbReference>
<dbReference type="Pfam" id="PF00055">
    <property type="entry name" value="Laminin_N"/>
    <property type="match status" value="1"/>
</dbReference>
<keyword evidence="2" id="KW-0964">Secreted</keyword>
<sequence>MTVYGIYTINTKVLFICLIILGEFSNLSLQKSGSSSKTAITRSSSKKSTTKKKPNDVLIPPPSPVAVEEQTCYNKSSGAAIRCLPEFVNAAFRRPVVSSNTCGERWKTDSTNIGTEYCIQTGPPHSAISGDYLSGNEQKNCLVCDSRDSSRAHPPSYMTDFNQRENLTWWQSETMLEGINYPNTINLTLNLGKTYDVTYIKLTFQSPKPESFVIYKRTHENTSWVPYQYYSASCVLTFGLSPKKYPDFDTEAICSEDFSDLTPLHGSEVAFGTLDWRPGAVTFEMRNDLQDWVTASEIRIQLVRMNTFGDEMFGQPAVLRTYFYAISDLAVGGRCHCNGHANKCTKQGGNHKNETRCECEHNTIGRDCDMCHPAYNDAPWQPAGVTDAHPCKACVCNGFAKNCTFSRELYEHTGHGSVCIDCAGNRGGPNCERCKLGFYRLPENEGECLSCGCDPIGSEDIQCATNGQCRCKPGVVGDKCDQCAPYHYNFGLNGCTYSLSHLYSRCSCYEPGSLQPLQCNAKTGQCNCKTFAEGQNCDKCRPGFFNLDPMNPDGCTKCFCYGHASTCQSAPNYYYNPIKSSFTKGVDGWRAVNQTGHEVHVYSDTGSYIYVQALPGQDLTFEASPRYLGDRTLSYNQFLTFILILRAPANVNRMYTHADVAIEGANGVKVGVVIYGGVPQTIPSEEPLTFRFRLNEQSWSPTLSFLEFMRLLSNITAIRIHATFGVDNAVSFLGEITLGHSTPSTGLFPIGNIETCSPCPQGYYGERCEYCAFGYRRQPSFGGPFANCVPCHCHNHSLSCDVETGKCACQHHTTGDNCERCLPGYYGQAHQGTPDDCQKCPCPTGVSCTQLQLPQGHVVCLNCPAGYTGDRCEYCDDGYFGDPEGLITGVRRPCELCSCSGNIDPNTIGNCNTTTGHCLRCTRNTYGVYCEKCLPGHWGDALLDIKCHACNCHPKGTQRHSDNSLLQCNLQTGQCSCKSNVQGRQCDRCENGYWNINSDRGCETCKCNPIGAYNISCSVNSGQCFCKPGVTGQNCDRCLPNHYGFSTEGCFPCNCDQYGSLDVQCDIITGQCPCKENFMGQMCDLCEENKYRDGFECPTCPSCYREVQKRVNRYRRDLNLLQNAILTLNSSQTLNSLREDKKLTSELDALANNLNNLKADLQRVGLVFQNTSDYDQQDAQFRLNVTEFEARYRKLERELPEFIAQNDRIRDILQKSNGTILTDTTYQLTRTEKVLSTIAPISYTNDNKHESAINKTVIMQIRINNLHETLKTLQKSYDDALNQSHLAEVLLNTKLGNSEALVRDQLENNMKQRLTSLDLRRQKLVEQSLNLLRRVEEMKIATAEWKSNLTNLSVGQSGLTLDLSNELRERVTKISQDVKKFDDDMKIFVKQMYELQDMSKNFDREMKALQLSVPDTTRETQDLFAKVDQTENKAREAIEKSTMIERDVQKIRENLRAFVQDKDTQSRDAERQYNRLDTMQNRTNDISRQYWILNDQYRLLNKTVFNAMENHEKLKLDHDNNNMIQNSSTIKEQVDAKLIPLKTKTDSINNRSSIALDNIKDIKSQADIHVRRIEKASEIGKNLTNEINSARDQVGKLLEQLKSLQSSLNYSTQINITHLDEVEVEYQKLSLDNIFNAIDQFHSGAYFVKSQSDQFILLHDQLDYQVNNLLDIAQSLPTGCFKTISIENSDATPGER</sequence>
<dbReference type="FunFam" id="2.10.25.10:FF:000166">
    <property type="entry name" value="laminin subunit gamma-1"/>
    <property type="match status" value="1"/>
</dbReference>
<feature type="disulfide bond" evidence="8">
    <location>
        <begin position="933"/>
        <end position="947"/>
    </location>
</feature>
<feature type="domain" description="Laminin EGF-like" evidence="11">
    <location>
        <begin position="950"/>
        <end position="1004"/>
    </location>
</feature>
<feature type="disulfide bond" evidence="8">
    <location>
        <begin position="451"/>
        <end position="463"/>
    </location>
</feature>
<feature type="disulfide bond" evidence="8">
    <location>
        <begin position="1005"/>
        <end position="1017"/>
    </location>
</feature>
<dbReference type="SUPFAM" id="SSF57196">
    <property type="entry name" value="EGF/Laminin"/>
    <property type="match status" value="10"/>
</dbReference>
<dbReference type="PANTHER" id="PTHR10574">
    <property type="entry name" value="NETRIN/LAMININ-RELATED"/>
    <property type="match status" value="1"/>
</dbReference>
<dbReference type="GO" id="GO:0007411">
    <property type="term" value="P:axon guidance"/>
    <property type="evidence" value="ECO:0007669"/>
    <property type="project" value="TreeGrafter"/>
</dbReference>
<dbReference type="SMART" id="SM00181">
    <property type="entry name" value="EGF"/>
    <property type="match status" value="5"/>
</dbReference>
<comment type="caution">
    <text evidence="8">Lacks conserved residue(s) required for the propagation of feature annotation.</text>
</comment>
<dbReference type="Gene3D" id="2.60.120.260">
    <property type="entry name" value="Galactose-binding domain-like"/>
    <property type="match status" value="1"/>
</dbReference>
<keyword evidence="3" id="KW-0732">Signal</keyword>
<dbReference type="FunFam" id="2.10.25.10:FF:000090">
    <property type="entry name" value="laminin subunit alpha"/>
    <property type="match status" value="1"/>
</dbReference>
<evidence type="ECO:0000256" key="3">
    <source>
        <dbReference type="ARBA" id="ARBA00022729"/>
    </source>
</evidence>
<feature type="disulfide bond" evidence="8">
    <location>
        <begin position="528"/>
        <end position="537"/>
    </location>
</feature>
<dbReference type="Pfam" id="PF00053">
    <property type="entry name" value="EGF_laminin"/>
    <property type="match status" value="11"/>
</dbReference>
<feature type="region of interest" description="Disordered" evidence="10">
    <location>
        <begin position="38"/>
        <end position="61"/>
    </location>
</feature>
<feature type="domain" description="Laminin N-terminal" evidence="13">
    <location>
        <begin position="79"/>
        <end position="334"/>
    </location>
</feature>
<dbReference type="SMART" id="SM00136">
    <property type="entry name" value="LamNT"/>
    <property type="match status" value="1"/>
</dbReference>
<evidence type="ECO:0000259" key="13">
    <source>
        <dbReference type="PROSITE" id="PS51117"/>
    </source>
</evidence>
<keyword evidence="9" id="KW-0175">Coiled coil</keyword>
<comment type="subcellular location">
    <subcellularLocation>
        <location evidence="1">Secreted</location>
    </subcellularLocation>
</comment>
<dbReference type="GO" id="GO:0009887">
    <property type="term" value="P:animal organ morphogenesis"/>
    <property type="evidence" value="ECO:0007669"/>
    <property type="project" value="TreeGrafter"/>
</dbReference>
<dbReference type="InterPro" id="IPR008211">
    <property type="entry name" value="Laminin_N"/>
</dbReference>
<feature type="disulfide bond" evidence="8">
    <location>
        <begin position="1055"/>
        <end position="1072"/>
    </location>
</feature>
<evidence type="ECO:0000256" key="6">
    <source>
        <dbReference type="ARBA" id="ARBA00023180"/>
    </source>
</evidence>
<evidence type="ECO:0000256" key="7">
    <source>
        <dbReference type="ARBA" id="ARBA00023292"/>
    </source>
</evidence>
<dbReference type="SMART" id="SM00180">
    <property type="entry name" value="EGF_Lam"/>
    <property type="match status" value="10"/>
</dbReference>
<feature type="domain" description="Laminin EGF-like" evidence="11">
    <location>
        <begin position="791"/>
        <end position="839"/>
    </location>
</feature>
<feature type="domain" description="Laminin EGF-like" evidence="11">
    <location>
        <begin position="506"/>
        <end position="557"/>
    </location>
</feature>
<keyword evidence="6" id="KW-0325">Glycoprotein</keyword>
<dbReference type="InterPro" id="IPR000742">
    <property type="entry name" value="EGF"/>
</dbReference>
<dbReference type="PANTHER" id="PTHR10574:SF435">
    <property type="entry name" value="LAMININ SUBUNIT GAMMA-1"/>
    <property type="match status" value="1"/>
</dbReference>
<reference evidence="14" key="1">
    <citation type="submission" date="2021-02" db="EMBL/GenBank/DDBJ databases">
        <authorList>
            <person name="Nowell W R."/>
        </authorList>
    </citation>
    <scope>NUCLEOTIDE SEQUENCE</scope>
</reference>
<dbReference type="FunFam" id="2.10.25.10:FF:000105">
    <property type="entry name" value="laminin subunit gamma-1"/>
    <property type="match status" value="1"/>
</dbReference>
<feature type="coiled-coil region" evidence="9">
    <location>
        <begin position="1573"/>
        <end position="1607"/>
    </location>
</feature>
<dbReference type="CDD" id="cd00055">
    <property type="entry name" value="EGF_Lam"/>
    <property type="match status" value="9"/>
</dbReference>
<dbReference type="EMBL" id="CAJOBD010000006">
    <property type="protein sequence ID" value="CAF3528338.1"/>
    <property type="molecule type" value="Genomic_DNA"/>
</dbReference>
<feature type="disulfide bond" evidence="8">
    <location>
        <begin position="1074"/>
        <end position="1083"/>
    </location>
</feature>
<evidence type="ECO:0000259" key="11">
    <source>
        <dbReference type="PROSITE" id="PS50027"/>
    </source>
</evidence>
<name>A0A818IW96_9BILA</name>
<feature type="disulfide bond" evidence="8">
    <location>
        <begin position="1026"/>
        <end position="1035"/>
    </location>
</feature>
<evidence type="ECO:0000313" key="15">
    <source>
        <dbReference type="Proteomes" id="UP000663836"/>
    </source>
</evidence>
<feature type="disulfide bond" evidence="8">
    <location>
        <begin position="1053"/>
        <end position="1065"/>
    </location>
</feature>
<dbReference type="Proteomes" id="UP000663836">
    <property type="component" value="Unassembled WGS sequence"/>
</dbReference>
<dbReference type="Pfam" id="PF00052">
    <property type="entry name" value="Laminin_B"/>
    <property type="match status" value="1"/>
</dbReference>
<keyword evidence="4" id="KW-0677">Repeat</keyword>
<feature type="disulfide bond" evidence="8">
    <location>
        <begin position="471"/>
        <end position="480"/>
    </location>
</feature>